<dbReference type="SUPFAM" id="SSF53756">
    <property type="entry name" value="UDP-Glycosyltransferase/glycogen phosphorylase"/>
    <property type="match status" value="1"/>
</dbReference>
<proteinExistence type="predicted"/>
<reference evidence="3" key="1">
    <citation type="journal article" date="2013" name="FEMS Microbiol. Rev.">
        <title>Structural diversity in Salmonella O antigens and its genetic basis.</title>
        <authorList>
            <person name="Liu B."/>
            <person name="Knirel Y.A."/>
            <person name="Feng L."/>
            <person name="Perepelov A.V."/>
            <person name="Senchenkova S.N."/>
            <person name="Reeves P.R."/>
            <person name="Wang L."/>
        </authorList>
    </citation>
    <scope>NUCLEOTIDE SEQUENCE</scope>
    <source>
        <strain evidence="3">G1603</strain>
    </source>
</reference>
<sequence>MNILLVITGLGLGGAEKQVCLLADQFAARGHKVGIVSLTNKTDVKPSNPEVELFILDMKKNVLGFIGTIKRLRVIANNFNPDVIHGHMFHANIMVRFLNALTTRKNKIISTAHNKYEGGALRKCLYRLTDPFNHITTNVSQEALDKFIADKVFLKKKSFTVYNGIDTNYFKFNNNARSYLRQSLNVSEQDILLLAVGRLTEAKDYPNLIKAFKKTPSNYKLIIIGEGDAEAAILKIIENNNLSLRIKLLGVKNNVRDYYSASDIFVLSSAWEGFGLVVAEAMSCERIVIATDSGGVKEVIGNPEFLVPIKNPDALAKKIIDISKLNSSYKEIICKKNRSFIVDNFSIDNTISKWLHIYKSLNSTI</sequence>
<organism evidence="3">
    <name type="scientific">Salmonella enterica</name>
    <name type="common">Salmonella choleraesuis</name>
    <dbReference type="NCBI Taxonomy" id="28901"/>
    <lineage>
        <taxon>Bacteria</taxon>
        <taxon>Pseudomonadati</taxon>
        <taxon>Pseudomonadota</taxon>
        <taxon>Gammaproteobacteria</taxon>
        <taxon>Enterobacterales</taxon>
        <taxon>Enterobacteriaceae</taxon>
        <taxon>Salmonella</taxon>
    </lineage>
</organism>
<feature type="domain" description="Glycosyltransferase subfamily 4-like N-terminal" evidence="2">
    <location>
        <begin position="13"/>
        <end position="168"/>
    </location>
</feature>
<dbReference type="GO" id="GO:1901135">
    <property type="term" value="P:carbohydrate derivative metabolic process"/>
    <property type="evidence" value="ECO:0007669"/>
    <property type="project" value="UniProtKB-ARBA"/>
</dbReference>
<dbReference type="InterPro" id="IPR001296">
    <property type="entry name" value="Glyco_trans_1"/>
</dbReference>
<dbReference type="GO" id="GO:0016757">
    <property type="term" value="F:glycosyltransferase activity"/>
    <property type="evidence" value="ECO:0007669"/>
    <property type="project" value="InterPro"/>
</dbReference>
<name>U3GLM7_SALER</name>
<dbReference type="Pfam" id="PF00534">
    <property type="entry name" value="Glycos_transf_1"/>
    <property type="match status" value="1"/>
</dbReference>
<feature type="domain" description="Glycosyl transferase family 1" evidence="1">
    <location>
        <begin position="181"/>
        <end position="333"/>
    </location>
</feature>
<protein>
    <submittedName>
        <fullName evidence="3">Glycosyltransferase</fullName>
    </submittedName>
</protein>
<evidence type="ECO:0000313" key="3">
    <source>
        <dbReference type="EMBL" id="AFW04737.1"/>
    </source>
</evidence>
<keyword evidence="3" id="KW-0808">Transferase</keyword>
<dbReference type="EMBL" id="JX975333">
    <property type="protein sequence ID" value="AFW04737.1"/>
    <property type="molecule type" value="Genomic_DNA"/>
</dbReference>
<evidence type="ECO:0000259" key="1">
    <source>
        <dbReference type="Pfam" id="PF00534"/>
    </source>
</evidence>
<dbReference type="Gene3D" id="3.40.50.2000">
    <property type="entry name" value="Glycogen Phosphorylase B"/>
    <property type="match status" value="2"/>
</dbReference>
<gene>
    <name evidence="3" type="primary">wdcQ</name>
</gene>
<dbReference type="Pfam" id="PF13439">
    <property type="entry name" value="Glyco_transf_4"/>
    <property type="match status" value="1"/>
</dbReference>
<evidence type="ECO:0000259" key="2">
    <source>
        <dbReference type="Pfam" id="PF13439"/>
    </source>
</evidence>
<accession>U3GLM7</accession>
<dbReference type="AlphaFoldDB" id="U3GLM7"/>
<dbReference type="InterPro" id="IPR028098">
    <property type="entry name" value="Glyco_trans_4-like_N"/>
</dbReference>
<dbReference type="PANTHER" id="PTHR12526">
    <property type="entry name" value="GLYCOSYLTRANSFERASE"/>
    <property type="match status" value="1"/>
</dbReference>